<dbReference type="PROSITE" id="PS50297">
    <property type="entry name" value="ANK_REP_REGION"/>
    <property type="match status" value="19"/>
</dbReference>
<feature type="repeat" description="ANK" evidence="9">
    <location>
        <begin position="224"/>
        <end position="256"/>
    </location>
</feature>
<feature type="compositionally biased region" description="Gly residues" evidence="10">
    <location>
        <begin position="1653"/>
        <end position="1664"/>
    </location>
</feature>
<dbReference type="CDD" id="cd08805">
    <property type="entry name" value="Death_ank1"/>
    <property type="match status" value="1"/>
</dbReference>
<dbReference type="Gene3D" id="2.60.40.2660">
    <property type="match status" value="1"/>
</dbReference>
<dbReference type="Gene3D" id="1.25.40.20">
    <property type="entry name" value="Ankyrin repeat-containing domain"/>
    <property type="match status" value="3"/>
</dbReference>
<dbReference type="Gene3D" id="1.10.533.10">
    <property type="entry name" value="Death Domain, Fas"/>
    <property type="match status" value="1"/>
</dbReference>
<reference evidence="13" key="3">
    <citation type="submission" date="2025-09" db="UniProtKB">
        <authorList>
            <consortium name="Ensembl"/>
        </authorList>
    </citation>
    <scope>IDENTIFICATION</scope>
</reference>
<feature type="region of interest" description="Disordered" evidence="10">
    <location>
        <begin position="1447"/>
        <end position="1473"/>
    </location>
</feature>
<dbReference type="Pfam" id="PF17809">
    <property type="entry name" value="UPA_2"/>
    <property type="match status" value="1"/>
</dbReference>
<keyword evidence="14" id="KW-1185">Reference proteome</keyword>
<dbReference type="InterPro" id="IPR040745">
    <property type="entry name" value="Ankyrin_UPA"/>
</dbReference>
<evidence type="ECO:0000256" key="10">
    <source>
        <dbReference type="SAM" id="MobiDB-lite"/>
    </source>
</evidence>
<feature type="domain" description="ZU5" evidence="12">
    <location>
        <begin position="877"/>
        <end position="1032"/>
    </location>
</feature>
<dbReference type="Ensembl" id="ENSATET00000059599.1">
    <property type="protein sequence ID" value="ENSATEP00000038336.1"/>
    <property type="gene ID" value="ENSATEG00000021333.3"/>
</dbReference>
<reference evidence="13" key="1">
    <citation type="submission" date="2021-04" db="EMBL/GenBank/DDBJ databases">
        <authorList>
            <consortium name="Wellcome Sanger Institute Data Sharing"/>
        </authorList>
    </citation>
    <scope>NUCLEOTIDE SEQUENCE [LARGE SCALE GENOMIC DNA]</scope>
</reference>
<dbReference type="Pfam" id="PF13637">
    <property type="entry name" value="Ank_4"/>
    <property type="match status" value="1"/>
</dbReference>
<dbReference type="SMART" id="SM00218">
    <property type="entry name" value="ZU5"/>
    <property type="match status" value="1"/>
</dbReference>
<keyword evidence="7" id="KW-0472">Membrane</keyword>
<dbReference type="SMART" id="SM00248">
    <property type="entry name" value="ANK"/>
    <property type="match status" value="21"/>
</dbReference>
<feature type="repeat" description="ANK" evidence="9">
    <location>
        <begin position="129"/>
        <end position="161"/>
    </location>
</feature>
<feature type="repeat" description="ANK" evidence="9">
    <location>
        <begin position="323"/>
        <end position="355"/>
    </location>
</feature>
<evidence type="ECO:0000256" key="1">
    <source>
        <dbReference type="ARBA" id="ARBA00004245"/>
    </source>
</evidence>
<dbReference type="Gene3D" id="2.60.220.30">
    <property type="match status" value="2"/>
</dbReference>
<dbReference type="PROSITE" id="PS51145">
    <property type="entry name" value="ZU5"/>
    <property type="match status" value="2"/>
</dbReference>
<dbReference type="Proteomes" id="UP000265040">
    <property type="component" value="Chromosome 22"/>
</dbReference>
<dbReference type="PROSITE" id="PS50088">
    <property type="entry name" value="ANK_REPEAT"/>
    <property type="match status" value="19"/>
</dbReference>
<dbReference type="Pfam" id="PF00531">
    <property type="entry name" value="Death"/>
    <property type="match status" value="1"/>
</dbReference>
<proteinExistence type="predicted"/>
<evidence type="ECO:0000313" key="14">
    <source>
        <dbReference type="Proteomes" id="UP000265040"/>
    </source>
</evidence>
<feature type="repeat" description="ANK" evidence="9">
    <location>
        <begin position="290"/>
        <end position="322"/>
    </location>
</feature>
<feature type="compositionally biased region" description="Acidic residues" evidence="10">
    <location>
        <begin position="1590"/>
        <end position="1610"/>
    </location>
</feature>
<dbReference type="InterPro" id="IPR002110">
    <property type="entry name" value="Ankyrin_rpt"/>
</dbReference>
<evidence type="ECO:0000256" key="8">
    <source>
        <dbReference type="ARBA" id="ARBA00023212"/>
    </source>
</evidence>
<feature type="repeat" description="ANK" evidence="9">
    <location>
        <begin position="389"/>
        <end position="421"/>
    </location>
</feature>
<feature type="repeat" description="ANK" evidence="9">
    <location>
        <begin position="664"/>
        <end position="696"/>
    </location>
</feature>
<accession>A0A7N5ZU42</accession>
<dbReference type="GO" id="GO:0016529">
    <property type="term" value="C:sarcoplasmic reticulum"/>
    <property type="evidence" value="ECO:0007669"/>
    <property type="project" value="UniProtKB-SubCell"/>
</dbReference>
<name>A0A7N5ZU42_ANATE</name>
<dbReference type="GO" id="GO:0014731">
    <property type="term" value="C:spectrin-associated cytoskeleton"/>
    <property type="evidence" value="ECO:0007669"/>
    <property type="project" value="UniProtKB-ARBA"/>
</dbReference>
<feature type="repeat" description="ANK" evidence="9">
    <location>
        <begin position="488"/>
        <end position="520"/>
    </location>
</feature>
<keyword evidence="4" id="KW-0597">Phosphoprotein</keyword>
<dbReference type="InterPro" id="IPR000906">
    <property type="entry name" value="ZU5_dom"/>
</dbReference>
<dbReference type="GeneTree" id="ENSGT00940000155760"/>
<feature type="repeat" description="ANK" evidence="9">
    <location>
        <begin position="422"/>
        <end position="454"/>
    </location>
</feature>
<evidence type="ECO:0000256" key="6">
    <source>
        <dbReference type="ARBA" id="ARBA00023043"/>
    </source>
</evidence>
<dbReference type="PANTHER" id="PTHR24123:SF71">
    <property type="entry name" value="ANKYRIN 1, ERYTHROCYTIC A ISOFORM X1"/>
    <property type="match status" value="1"/>
</dbReference>
<feature type="region of interest" description="Disordered" evidence="10">
    <location>
        <begin position="1551"/>
        <end position="1664"/>
    </location>
</feature>
<feature type="repeat" description="ANK" evidence="9">
    <location>
        <begin position="257"/>
        <end position="289"/>
    </location>
</feature>
<feature type="repeat" description="ANK" evidence="9">
    <location>
        <begin position="730"/>
        <end position="762"/>
    </location>
</feature>
<keyword evidence="8" id="KW-0206">Cytoskeleton</keyword>
<dbReference type="PANTHER" id="PTHR24123">
    <property type="entry name" value="ANKYRIN REPEAT-CONTAINING"/>
    <property type="match status" value="1"/>
</dbReference>
<dbReference type="GO" id="GO:0007165">
    <property type="term" value="P:signal transduction"/>
    <property type="evidence" value="ECO:0007669"/>
    <property type="project" value="InterPro"/>
</dbReference>
<feature type="repeat" description="ANK" evidence="9">
    <location>
        <begin position="598"/>
        <end position="630"/>
    </location>
</feature>
<feature type="domain" description="ZU5" evidence="12">
    <location>
        <begin position="1034"/>
        <end position="1180"/>
    </location>
</feature>
<evidence type="ECO:0000256" key="7">
    <source>
        <dbReference type="ARBA" id="ARBA00023136"/>
    </source>
</evidence>
<feature type="repeat" description="ANK" evidence="9">
    <location>
        <begin position="356"/>
        <end position="388"/>
    </location>
</feature>
<feature type="repeat" description="ANK" evidence="9">
    <location>
        <begin position="455"/>
        <end position="487"/>
    </location>
</feature>
<feature type="repeat" description="ANK" evidence="9">
    <location>
        <begin position="63"/>
        <end position="95"/>
    </location>
</feature>
<dbReference type="PRINTS" id="PR01415">
    <property type="entry name" value="ANKYRIN"/>
</dbReference>
<dbReference type="Pfam" id="PF00023">
    <property type="entry name" value="Ank"/>
    <property type="match status" value="4"/>
</dbReference>
<feature type="repeat" description="ANK" evidence="9">
    <location>
        <begin position="631"/>
        <end position="663"/>
    </location>
</feature>
<dbReference type="InterPro" id="IPR036770">
    <property type="entry name" value="Ankyrin_rpt-contain_sf"/>
</dbReference>
<evidence type="ECO:0000256" key="3">
    <source>
        <dbReference type="ARBA" id="ARBA00022490"/>
    </source>
</evidence>
<keyword evidence="6 9" id="KW-0040">ANK repeat</keyword>
<feature type="repeat" description="ANK" evidence="9">
    <location>
        <begin position="521"/>
        <end position="547"/>
    </location>
</feature>
<keyword evidence="3" id="KW-0963">Cytoplasm</keyword>
<dbReference type="SUPFAM" id="SSF48403">
    <property type="entry name" value="Ankyrin repeat"/>
    <property type="match status" value="3"/>
</dbReference>
<reference evidence="13" key="2">
    <citation type="submission" date="2025-08" db="UniProtKB">
        <authorList>
            <consortium name="Ensembl"/>
        </authorList>
    </citation>
    <scope>IDENTIFICATION</scope>
</reference>
<evidence type="ECO:0000313" key="13">
    <source>
        <dbReference type="Ensembl" id="ENSATEP00000038336.1"/>
    </source>
</evidence>
<evidence type="ECO:0000256" key="9">
    <source>
        <dbReference type="PROSITE-ProRule" id="PRU00023"/>
    </source>
</evidence>
<evidence type="ECO:0000256" key="5">
    <source>
        <dbReference type="ARBA" id="ARBA00022737"/>
    </source>
</evidence>
<dbReference type="Pfam" id="PF12796">
    <property type="entry name" value="Ank_2"/>
    <property type="match status" value="6"/>
</dbReference>
<comment type="subcellular location">
    <subcellularLocation>
        <location evidence="1">Cytoplasm</location>
        <location evidence="1">Cytoskeleton</location>
    </subcellularLocation>
    <subcellularLocation>
        <location evidence="2">Membrane</location>
    </subcellularLocation>
</comment>
<evidence type="ECO:0008006" key="15">
    <source>
        <dbReference type="Google" id="ProtNLM"/>
    </source>
</evidence>
<dbReference type="InterPro" id="IPR000488">
    <property type="entry name" value="Death_dom"/>
</dbReference>
<dbReference type="GO" id="GO:0071944">
    <property type="term" value="C:cell periphery"/>
    <property type="evidence" value="ECO:0007669"/>
    <property type="project" value="UniProtKB-ARBA"/>
</dbReference>
<evidence type="ECO:0000259" key="12">
    <source>
        <dbReference type="PROSITE" id="PS51145"/>
    </source>
</evidence>
<dbReference type="InterPro" id="IPR051165">
    <property type="entry name" value="Multifunctional_ANK_Repeat"/>
</dbReference>
<sequence length="1699" mass="184795">MQSAAEQMNVVFSAYGRKYNTTLYMLCLADAATSFLRAARSGNLDKALDHIKNGIDINTANQNGLNGLHLASKEGHVKMVLELLHSGIELEATTKKGNTALHIAALAGQEKVVAELVHCGANVNAQSHKGFSPLYMAAQENHLEVVKFLLENGANQSLPTEDGFTPLAVALQQGHENVVALLINYGTKGKVRLPALHIAARNDDTRTAAVLLQNDPNPDVLSKTGFTPLHIAAHYENMSVAQLLLNRGANVNFTPKNGITPLHIASRRGNVMMVRLLLDRGAQIDAKTKDELTPLHCAARNGHVRIIEILLEHGAPIQAKTKNGLSPIHMAAQGDHMDCVRQLLQYNAEIDDITLDHLTPLHVAAHCGHHRMAKVLLDKGAKANARALNGFTPLHIACKKNHMRSMDLLLKHSASLEAVTESGLTPLHVAAFMGHLNIVKNLLQRGASPNASNVKVETPLHMASRAGHCEVAQFLLQNTAQVDAKAKDDQTPLHCAARMGHKELVKLLLEHKANPDSATTAGHTPLHISAREGHVQTIRILLDAGAQQIKMTKNGLTPLHVAASTACQPITDIHTKAGHISNACYCLCLDCPCFSLQNGYTPLHIAAKQNQMEVASCLLQNGASPNSESLQGITPLHLASQEGRPDMVALLISKQANVNLGNKNGLTPLHLVAQEGHVGIADTLVKQGASVYAASRMGYTPLHVACHYGNIKMVKFLLQQQAHVNSKTRMGYTPLHQAAQQGHTDIVTLLLKHGAQPNEITSNGTSPLGIAKRLGYISVIDVLKLVTEESVSAKHRMSFPETVDEILDVSEDEGRLMSLGLTHHVEPYSPAIPRIPCVSPETWALHFYDEDSLIPSSPATETSDNVSPVASPIHTGFLVSFMVDARGGSMRGSRHHGLRVIIPPRTCAAPTRITCRLVKPQKLTTPPPLVEGEGLASRIISLGPSSMQFLGPVIVEIPHFASLGRGDRELVVLRSENGSVWKEHRNRYGDEVLETILNGMDEDLESQEELEKKRIRRIISTDFPLYFAVVSRIQQESDLIGPEGGRLTSKLVPQVEAIFPETAVTKRVRLGLQAQPIPDELLTRQLGNQATFSPVVTIEPRRRKFHRPIGLCIPLPPSWRESPRDAGEGDTTSLRLLCSVIGGTAPAQWEDITGTTKLMYAHNCANFTTNVSARFWLADCPRTAEAVTFANLLYRELMAVPYMARFVIFAKMNEAREGRLRCYCMTDDKMDKTLELHENFTEVARSRDIELMEGMPLHLECSGNLVPIRKATQQPRSFSFQAFRDNRLPVSVKVRDSNKDATGFLSFLRKCTKYEDTQHVLCNLNITMPPCVKVVGSEERRRTLTPLALRERYSALNEPSVGESFTRTEIKINIIAEQLGLSWAELARELQFGVDDINRIRVENPNSLLDQSSALLNLWASREGKRAKMESLYTALRNIDRADIVTSLEGPAPQPAPGSLEEGACRPSDRDSTLLSPSAINGYGLVQEELLSPASMQYSLPSPLGVEPYWQEVSSLECAPIAMTEEDTLMEMSDVQVWPAGVSPSLVTVEDSSLEGSSRADDSEGATLSLPCSLGRPGSGASGASGSIMELEEEEEEEEEEGEVEEEEAPPEPASALAERDRVRASGAVPKVNLNGQLGGQRSDGRRGEALAAGGGAKGGGVGLGSVEGISVVAGQQVYAQRCEVSGIHRAAEHNGENR</sequence>
<organism evidence="13 14">
    <name type="scientific">Anabas testudineus</name>
    <name type="common">Climbing perch</name>
    <name type="synonym">Anthias testudineus</name>
    <dbReference type="NCBI Taxonomy" id="64144"/>
    <lineage>
        <taxon>Eukaryota</taxon>
        <taxon>Metazoa</taxon>
        <taxon>Chordata</taxon>
        <taxon>Craniata</taxon>
        <taxon>Vertebrata</taxon>
        <taxon>Euteleostomi</taxon>
        <taxon>Actinopterygii</taxon>
        <taxon>Neopterygii</taxon>
        <taxon>Teleostei</taxon>
        <taxon>Neoteleostei</taxon>
        <taxon>Acanthomorphata</taxon>
        <taxon>Anabantaria</taxon>
        <taxon>Anabantiformes</taxon>
        <taxon>Anabantoidei</taxon>
        <taxon>Anabantidae</taxon>
        <taxon>Anabas</taxon>
    </lineage>
</organism>
<protein>
    <recommendedName>
        <fullName evidence="15">Ankyrin 1, erythrocytic b</fullName>
    </recommendedName>
</protein>
<feature type="compositionally biased region" description="Basic and acidic residues" evidence="10">
    <location>
        <begin position="1463"/>
        <end position="1472"/>
    </location>
</feature>
<feature type="repeat" description="ANK" evidence="9">
    <location>
        <begin position="96"/>
        <end position="128"/>
    </location>
</feature>
<evidence type="ECO:0000256" key="2">
    <source>
        <dbReference type="ARBA" id="ARBA00004370"/>
    </source>
</evidence>
<feature type="domain" description="Death" evidence="11">
    <location>
        <begin position="1368"/>
        <end position="1452"/>
    </location>
</feature>
<keyword evidence="5" id="KW-0677">Repeat</keyword>
<evidence type="ECO:0000256" key="4">
    <source>
        <dbReference type="ARBA" id="ARBA00022553"/>
    </source>
</evidence>
<dbReference type="InterPro" id="IPR011029">
    <property type="entry name" value="DEATH-like_dom_sf"/>
</dbReference>
<evidence type="ECO:0000259" key="11">
    <source>
        <dbReference type="PROSITE" id="PS50017"/>
    </source>
</evidence>
<feature type="repeat" description="ANK" evidence="9">
    <location>
        <begin position="697"/>
        <end position="729"/>
    </location>
</feature>
<dbReference type="SUPFAM" id="SSF47986">
    <property type="entry name" value="DEATH domain"/>
    <property type="match status" value="1"/>
</dbReference>
<feature type="repeat" description="ANK" evidence="9">
    <location>
        <begin position="162"/>
        <end position="186"/>
    </location>
</feature>
<dbReference type="GO" id="GO:0016020">
    <property type="term" value="C:membrane"/>
    <property type="evidence" value="ECO:0007669"/>
    <property type="project" value="UniProtKB-SubCell"/>
</dbReference>
<dbReference type="PROSITE" id="PS50017">
    <property type="entry name" value="DEATH_DOMAIN"/>
    <property type="match status" value="1"/>
</dbReference>
<dbReference type="SMART" id="SM00005">
    <property type="entry name" value="DEATH"/>
    <property type="match status" value="1"/>
</dbReference>
<dbReference type="Pfam" id="PF00791">
    <property type="entry name" value="ZU5"/>
    <property type="match status" value="2"/>
</dbReference>